<dbReference type="Gene3D" id="1.10.287.110">
    <property type="entry name" value="DnaJ domain"/>
    <property type="match status" value="1"/>
</dbReference>
<dbReference type="EMBL" id="BARU01035967">
    <property type="protein sequence ID" value="GAH86503.1"/>
    <property type="molecule type" value="Genomic_DNA"/>
</dbReference>
<evidence type="ECO:0000313" key="2">
    <source>
        <dbReference type="EMBL" id="GAH86503.1"/>
    </source>
</evidence>
<name>X1KX33_9ZZZZ</name>
<dbReference type="PROSITE" id="PS50076">
    <property type="entry name" value="DNAJ_2"/>
    <property type="match status" value="1"/>
</dbReference>
<feature type="non-terminal residue" evidence="2">
    <location>
        <position position="1"/>
    </location>
</feature>
<evidence type="ECO:0000259" key="1">
    <source>
        <dbReference type="PROSITE" id="PS50076"/>
    </source>
</evidence>
<dbReference type="CDD" id="cd06257">
    <property type="entry name" value="DnaJ"/>
    <property type="match status" value="1"/>
</dbReference>
<gene>
    <name evidence="2" type="ORF">S03H2_56245</name>
</gene>
<dbReference type="InterPro" id="IPR050817">
    <property type="entry name" value="DjlA_DnaK_co-chaperone"/>
</dbReference>
<dbReference type="SMART" id="SM00271">
    <property type="entry name" value="DnaJ"/>
    <property type="match status" value="1"/>
</dbReference>
<protein>
    <recommendedName>
        <fullName evidence="1">J domain-containing protein</fullName>
    </recommendedName>
</protein>
<comment type="caution">
    <text evidence="2">The sequence shown here is derived from an EMBL/GenBank/DDBJ whole genome shotgun (WGS) entry which is preliminary data.</text>
</comment>
<reference evidence="2" key="1">
    <citation type="journal article" date="2014" name="Front. Microbiol.">
        <title>High frequency of phylogenetically diverse reductive dehalogenase-homologous genes in deep subseafloor sedimentary metagenomes.</title>
        <authorList>
            <person name="Kawai M."/>
            <person name="Futagami T."/>
            <person name="Toyoda A."/>
            <person name="Takaki Y."/>
            <person name="Nishi S."/>
            <person name="Hori S."/>
            <person name="Arai W."/>
            <person name="Tsubouchi T."/>
            <person name="Morono Y."/>
            <person name="Uchiyama I."/>
            <person name="Ito T."/>
            <person name="Fujiyama A."/>
            <person name="Inagaki F."/>
            <person name="Takami H."/>
        </authorList>
    </citation>
    <scope>NUCLEOTIDE SEQUENCE</scope>
    <source>
        <strain evidence="2">Expedition CK06-06</strain>
    </source>
</reference>
<accession>X1KX33</accession>
<dbReference type="Pfam" id="PF00226">
    <property type="entry name" value="DnaJ"/>
    <property type="match status" value="1"/>
</dbReference>
<sequence>GREVTPEEIKSAYRREALRWHPDRNSGDRGAEQRFKAAAAAYEVLRDPEKRWAYDVELAGFGRESVFADVQGNSGRGRGRGRGCGRGRGGRCARGFGRGRQWWARADRGSAGGPLVDISLGPIEAVVGCRRRIMVESVSGTQVLDIRLPPGLADGDILHLDDLRGDLHLRVKIASAV</sequence>
<organism evidence="2">
    <name type="scientific">marine sediment metagenome</name>
    <dbReference type="NCBI Taxonomy" id="412755"/>
    <lineage>
        <taxon>unclassified sequences</taxon>
        <taxon>metagenomes</taxon>
        <taxon>ecological metagenomes</taxon>
    </lineage>
</organism>
<dbReference type="PRINTS" id="PR00625">
    <property type="entry name" value="JDOMAIN"/>
</dbReference>
<dbReference type="PROSITE" id="PS00636">
    <property type="entry name" value="DNAJ_1"/>
    <property type="match status" value="1"/>
</dbReference>
<dbReference type="InterPro" id="IPR001623">
    <property type="entry name" value="DnaJ_domain"/>
</dbReference>
<dbReference type="InterPro" id="IPR036869">
    <property type="entry name" value="J_dom_sf"/>
</dbReference>
<dbReference type="InterPro" id="IPR018253">
    <property type="entry name" value="DnaJ_domain_CS"/>
</dbReference>
<dbReference type="AlphaFoldDB" id="X1KX33"/>
<feature type="domain" description="J" evidence="1">
    <location>
        <begin position="1"/>
        <end position="58"/>
    </location>
</feature>
<dbReference type="PANTHER" id="PTHR24074">
    <property type="entry name" value="CO-CHAPERONE PROTEIN DJLA"/>
    <property type="match status" value="1"/>
</dbReference>
<dbReference type="SUPFAM" id="SSF46565">
    <property type="entry name" value="Chaperone J-domain"/>
    <property type="match status" value="1"/>
</dbReference>
<proteinExistence type="predicted"/>